<organism evidence="5 6">
    <name type="scientific">Aspergillus pseudodeflectus</name>
    <dbReference type="NCBI Taxonomy" id="176178"/>
    <lineage>
        <taxon>Eukaryota</taxon>
        <taxon>Fungi</taxon>
        <taxon>Dikarya</taxon>
        <taxon>Ascomycota</taxon>
        <taxon>Pezizomycotina</taxon>
        <taxon>Eurotiomycetes</taxon>
        <taxon>Eurotiomycetidae</taxon>
        <taxon>Eurotiales</taxon>
        <taxon>Aspergillaceae</taxon>
        <taxon>Aspergillus</taxon>
        <taxon>Aspergillus subgen. Nidulantes</taxon>
    </lineage>
</organism>
<comment type="similarity">
    <text evidence="1">Belongs to the short-chain dehydrogenases/reductases (SDR) family.</text>
</comment>
<sequence>MEPSRFNSPINLTSTTQASLEGKTAIVTGAQAQELTPVSHRPLGASGIGRAYVQQLHAARAFVVVGDMNERLGAELCKEFPGVLFQKCNVTDWNDQLALFKAASRVSPSARIDIVVANAGIAKSDAVYAYEGKYDKPLNEPTLLQMQTVSKHCPRAQRPSRADAAQPRRSGRESRGDNVHHQARNALFRRQYDAESESPSSRQQTCLVFQSSIMGYFDQGGAPLYSASKFAVRGLLRSYRRTAWLHGTRVNCVSPWYVRTPILSQRSIDAMDGSGYGFAEIEDVASAMMHLVTNPEINGRNFLVVPRHLAPGGIITDGGLDEFEDGTLWANLQKGALIATQLLVAQHLKTAQPVVE</sequence>
<dbReference type="PANTHER" id="PTHR43180:SF31">
    <property type="entry name" value="CHAIN DEHYDROGENASE_REDUCTASE, PUTATIVE (AFU_ORTHOLOGUE AFUA_2G16570)-RELATED"/>
    <property type="match status" value="1"/>
</dbReference>
<evidence type="ECO:0000256" key="4">
    <source>
        <dbReference type="SAM" id="MobiDB-lite"/>
    </source>
</evidence>
<dbReference type="SUPFAM" id="SSF51735">
    <property type="entry name" value="NAD(P)-binding Rossmann-fold domains"/>
    <property type="match status" value="1"/>
</dbReference>
<dbReference type="Proteomes" id="UP001610444">
    <property type="component" value="Unassembled WGS sequence"/>
</dbReference>
<gene>
    <name evidence="5" type="ORF">BJX68DRAFT_273086</name>
</gene>
<keyword evidence="6" id="KW-1185">Reference proteome</keyword>
<dbReference type="GeneID" id="98162524"/>
<evidence type="ECO:0000256" key="1">
    <source>
        <dbReference type="ARBA" id="ARBA00006484"/>
    </source>
</evidence>
<feature type="region of interest" description="Disordered" evidence="4">
    <location>
        <begin position="150"/>
        <end position="182"/>
    </location>
</feature>
<dbReference type="Pfam" id="PF00106">
    <property type="entry name" value="adh_short"/>
    <property type="match status" value="2"/>
</dbReference>
<name>A0ABR4JBC4_9EURO</name>
<feature type="compositionally biased region" description="Basic and acidic residues" evidence="4">
    <location>
        <begin position="170"/>
        <end position="180"/>
    </location>
</feature>
<reference evidence="5 6" key="1">
    <citation type="submission" date="2024-07" db="EMBL/GenBank/DDBJ databases">
        <title>Section-level genome sequencing and comparative genomics of Aspergillus sections Usti and Cavernicolus.</title>
        <authorList>
            <consortium name="Lawrence Berkeley National Laboratory"/>
            <person name="Nybo J.L."/>
            <person name="Vesth T.C."/>
            <person name="Theobald S."/>
            <person name="Frisvad J.C."/>
            <person name="Larsen T.O."/>
            <person name="Kjaerboelling I."/>
            <person name="Rothschild-Mancinelli K."/>
            <person name="Lyhne E.K."/>
            <person name="Kogle M.E."/>
            <person name="Barry K."/>
            <person name="Clum A."/>
            <person name="Na H."/>
            <person name="Ledsgaard L."/>
            <person name="Lin J."/>
            <person name="Lipzen A."/>
            <person name="Kuo A."/>
            <person name="Riley R."/>
            <person name="Mondo S."/>
            <person name="LaButti K."/>
            <person name="Haridas S."/>
            <person name="Pangalinan J."/>
            <person name="Salamov A.A."/>
            <person name="Simmons B.A."/>
            <person name="Magnuson J.K."/>
            <person name="Chen J."/>
            <person name="Drula E."/>
            <person name="Henrissat B."/>
            <person name="Wiebenga A."/>
            <person name="Lubbers R.J."/>
            <person name="Gomes A.C."/>
            <person name="Macurrencykelacurrency M.R."/>
            <person name="Stajich J."/>
            <person name="Grigoriev I.V."/>
            <person name="Mortensen U.H."/>
            <person name="De vries R.P."/>
            <person name="Baker S.E."/>
            <person name="Andersen M.R."/>
        </authorList>
    </citation>
    <scope>NUCLEOTIDE SEQUENCE [LARGE SCALE GENOMIC DNA]</scope>
    <source>
        <strain evidence="5 6">CBS 756.74</strain>
    </source>
</reference>
<dbReference type="InterPro" id="IPR036291">
    <property type="entry name" value="NAD(P)-bd_dom_sf"/>
</dbReference>
<keyword evidence="2" id="KW-0521">NADP</keyword>
<dbReference type="PRINTS" id="PR00081">
    <property type="entry name" value="GDHRDH"/>
</dbReference>
<dbReference type="EMBL" id="JBFXLR010000098">
    <property type="protein sequence ID" value="KAL2837369.1"/>
    <property type="molecule type" value="Genomic_DNA"/>
</dbReference>
<dbReference type="PANTHER" id="PTHR43180">
    <property type="entry name" value="3-OXOACYL-(ACYL-CARRIER-PROTEIN) REDUCTASE (AFU_ORTHOLOGUE AFUA_6G11210)"/>
    <property type="match status" value="1"/>
</dbReference>
<dbReference type="PROSITE" id="PS00061">
    <property type="entry name" value="ADH_SHORT"/>
    <property type="match status" value="1"/>
</dbReference>
<dbReference type="Gene3D" id="3.40.50.720">
    <property type="entry name" value="NAD(P)-binding Rossmann-like Domain"/>
    <property type="match status" value="1"/>
</dbReference>
<evidence type="ECO:0000256" key="2">
    <source>
        <dbReference type="ARBA" id="ARBA00022857"/>
    </source>
</evidence>
<dbReference type="InterPro" id="IPR002347">
    <property type="entry name" value="SDR_fam"/>
</dbReference>
<evidence type="ECO:0000313" key="6">
    <source>
        <dbReference type="Proteomes" id="UP001610444"/>
    </source>
</evidence>
<evidence type="ECO:0000256" key="3">
    <source>
        <dbReference type="ARBA" id="ARBA00023002"/>
    </source>
</evidence>
<comment type="caution">
    <text evidence="5">The sequence shown here is derived from an EMBL/GenBank/DDBJ whole genome shotgun (WGS) entry which is preliminary data.</text>
</comment>
<dbReference type="InterPro" id="IPR020904">
    <property type="entry name" value="Sc_DH/Rdtase_CS"/>
</dbReference>
<dbReference type="RefSeq" id="XP_070892504.1">
    <property type="nucleotide sequence ID" value="XM_071047360.1"/>
</dbReference>
<evidence type="ECO:0000313" key="5">
    <source>
        <dbReference type="EMBL" id="KAL2837369.1"/>
    </source>
</evidence>
<keyword evidence="3" id="KW-0560">Oxidoreductase</keyword>
<protein>
    <submittedName>
        <fullName evidence="5">Uncharacterized protein</fullName>
    </submittedName>
</protein>
<proteinExistence type="inferred from homology"/>
<accession>A0ABR4JBC4</accession>